<dbReference type="InterPro" id="IPR036291">
    <property type="entry name" value="NAD(P)-bd_dom_sf"/>
</dbReference>
<evidence type="ECO:0000259" key="2">
    <source>
        <dbReference type="Pfam" id="PF22725"/>
    </source>
</evidence>
<dbReference type="InterPro" id="IPR055170">
    <property type="entry name" value="GFO_IDH_MocA-like_dom"/>
</dbReference>
<accession>A0ABW3D3Y0</accession>
<feature type="domain" description="Gfo/Idh/MocA-like oxidoreductase N-terminal" evidence="1">
    <location>
        <begin position="3"/>
        <end position="104"/>
    </location>
</feature>
<evidence type="ECO:0000313" key="3">
    <source>
        <dbReference type="EMBL" id="MFD0868058.1"/>
    </source>
</evidence>
<dbReference type="Gene3D" id="3.40.50.720">
    <property type="entry name" value="NAD(P)-binding Rossmann-like Domain"/>
    <property type="match status" value="1"/>
</dbReference>
<sequence length="319" mass="35878">MKAILVGLGSAGYGWYKRIRQAGLELAVVETDPNNRSKADDGVPLYVDLEEAIGKEQPDFVVNVTPPQVHTRINTIAFDHKLPVLCEKPIAFDYAESVDIVGRSERERIPFMIAENYRRFAYMRKLKQVLESGVIGAVSTMDVSFYRYHNVQRNYSVSLLDDIAVHHFDLMRYLSGREGRKIYARLFNPIGHWGTDSECLAMNAQLELDGGIMAAFTGSISARGPETEWGGHWRIEGSEGAVLVANQEIRVVRDGEVTVINDYRDVDSPGALADFLRGLRDGTEFETSGRDYLKTQAIVHYANESHRENRPVNIVLGRE</sequence>
<dbReference type="InterPro" id="IPR000683">
    <property type="entry name" value="Gfo/Idh/MocA-like_OxRdtase_N"/>
</dbReference>
<comment type="caution">
    <text evidence="3">The sequence shown here is derived from an EMBL/GenBank/DDBJ whole genome shotgun (WGS) entry which is preliminary data.</text>
</comment>
<feature type="domain" description="GFO/IDH/MocA-like oxidoreductase" evidence="2">
    <location>
        <begin position="123"/>
        <end position="242"/>
    </location>
</feature>
<evidence type="ECO:0000259" key="1">
    <source>
        <dbReference type="Pfam" id="PF01408"/>
    </source>
</evidence>
<dbReference type="PANTHER" id="PTHR43708:SF8">
    <property type="entry name" value="OXIDOREDUCTASE"/>
    <property type="match status" value="1"/>
</dbReference>
<dbReference type="Pfam" id="PF22725">
    <property type="entry name" value="GFO_IDH_MocA_C3"/>
    <property type="match status" value="1"/>
</dbReference>
<dbReference type="Pfam" id="PF01408">
    <property type="entry name" value="GFO_IDH_MocA"/>
    <property type="match status" value="1"/>
</dbReference>
<keyword evidence="4" id="KW-1185">Reference proteome</keyword>
<dbReference type="RefSeq" id="WP_144932363.1">
    <property type="nucleotide sequence ID" value="NZ_JBHTIU010000008.1"/>
</dbReference>
<gene>
    <name evidence="3" type="ORF">ACFQ03_02770</name>
</gene>
<dbReference type="Proteomes" id="UP001597120">
    <property type="component" value="Unassembled WGS sequence"/>
</dbReference>
<name>A0ABW3D3Y0_9BACL</name>
<dbReference type="Gene3D" id="3.30.360.10">
    <property type="entry name" value="Dihydrodipicolinate Reductase, domain 2"/>
    <property type="match status" value="1"/>
</dbReference>
<dbReference type="InterPro" id="IPR051317">
    <property type="entry name" value="Gfo/Idh/MocA_oxidoreduct"/>
</dbReference>
<dbReference type="EMBL" id="JBHTIU010000008">
    <property type="protein sequence ID" value="MFD0868058.1"/>
    <property type="molecule type" value="Genomic_DNA"/>
</dbReference>
<proteinExistence type="predicted"/>
<organism evidence="3 4">
    <name type="scientific">Paenibacillus residui</name>
    <dbReference type="NCBI Taxonomy" id="629724"/>
    <lineage>
        <taxon>Bacteria</taxon>
        <taxon>Bacillati</taxon>
        <taxon>Bacillota</taxon>
        <taxon>Bacilli</taxon>
        <taxon>Bacillales</taxon>
        <taxon>Paenibacillaceae</taxon>
        <taxon>Paenibacillus</taxon>
    </lineage>
</organism>
<dbReference type="SUPFAM" id="SSF55347">
    <property type="entry name" value="Glyceraldehyde-3-phosphate dehydrogenase-like, C-terminal domain"/>
    <property type="match status" value="1"/>
</dbReference>
<protein>
    <submittedName>
        <fullName evidence="3">Gfo/Idh/MocA family protein</fullName>
    </submittedName>
</protein>
<dbReference type="PANTHER" id="PTHR43708">
    <property type="entry name" value="CONSERVED EXPRESSED OXIDOREDUCTASE (EUROFUNG)"/>
    <property type="match status" value="1"/>
</dbReference>
<reference evidence="4" key="1">
    <citation type="journal article" date="2019" name="Int. J. Syst. Evol. Microbiol.">
        <title>The Global Catalogue of Microorganisms (GCM) 10K type strain sequencing project: providing services to taxonomists for standard genome sequencing and annotation.</title>
        <authorList>
            <consortium name="The Broad Institute Genomics Platform"/>
            <consortium name="The Broad Institute Genome Sequencing Center for Infectious Disease"/>
            <person name="Wu L."/>
            <person name="Ma J."/>
        </authorList>
    </citation>
    <scope>NUCLEOTIDE SEQUENCE [LARGE SCALE GENOMIC DNA]</scope>
    <source>
        <strain evidence="4">CCUG 57263</strain>
    </source>
</reference>
<evidence type="ECO:0000313" key="4">
    <source>
        <dbReference type="Proteomes" id="UP001597120"/>
    </source>
</evidence>
<dbReference type="SUPFAM" id="SSF51735">
    <property type="entry name" value="NAD(P)-binding Rossmann-fold domains"/>
    <property type="match status" value="1"/>
</dbReference>